<dbReference type="Pfam" id="PF00675">
    <property type="entry name" value="Peptidase_M16"/>
    <property type="match status" value="1"/>
</dbReference>
<dbReference type="InterPro" id="IPR007863">
    <property type="entry name" value="Peptidase_M16_C"/>
</dbReference>
<dbReference type="AlphaFoldDB" id="A0A1I2A4W2"/>
<evidence type="ECO:0000256" key="1">
    <source>
        <dbReference type="ARBA" id="ARBA00001947"/>
    </source>
</evidence>
<dbReference type="InterPro" id="IPR011249">
    <property type="entry name" value="Metalloenz_LuxS/M16"/>
</dbReference>
<feature type="domain" description="Peptidase M16 C-terminal" evidence="12">
    <location>
        <begin position="193"/>
        <end position="376"/>
    </location>
</feature>
<evidence type="ECO:0000256" key="10">
    <source>
        <dbReference type="SAM" id="SignalP"/>
    </source>
</evidence>
<evidence type="ECO:0000259" key="12">
    <source>
        <dbReference type="Pfam" id="PF05193"/>
    </source>
</evidence>
<dbReference type="GO" id="GO:0046872">
    <property type="term" value="F:metal ion binding"/>
    <property type="evidence" value="ECO:0007669"/>
    <property type="project" value="UniProtKB-KW"/>
</dbReference>
<comment type="cofactor">
    <cofactor evidence="1">
        <name>Zn(2+)</name>
        <dbReference type="ChEBI" id="CHEBI:29105"/>
    </cofactor>
</comment>
<sequence>MLTRLIPLAAAALFALPAAAQDAIEEQVSTFTLDNGMKAVVIENHRAPVVTHMVWYRAGAADEDPGVSGVAHFLEHLLFKGTETLEPGEFSRVVAENGGSDNAFTGQDYTAYFQRVAADRLGRMMEMEADRMVNLRIRPEDVETERNVILEERNQRVENSPGALFQEQVSAALFLNHPYGSPIIGWKHEMEALDRDAALGFYDTHYAPNNAILVVAGDVTPDEVRSLAEEHYGPIPKNDAVGAPRERSQEPPHRAERRVILADPRVSQPYLLRGYLAPERDAGAQDKAAALSLLAEILGGGQTSVLNRELQFERTAAVYTSAFYDGTSYDDTQFGLVVVPAEGVSLEAAEGELDRVLEEFLEEGIDADQLARIKFRLKAQQIYALDNSDGIARRYGSALASGLTVEDVQAWPETIQSVTADEIVAAAREVLDRDRSVTGYLIGARPEGSGEETSETPAPTGDGTSPAASEDNEVIQ</sequence>
<feature type="signal peptide" evidence="10">
    <location>
        <begin position="1"/>
        <end position="20"/>
    </location>
</feature>
<evidence type="ECO:0000256" key="9">
    <source>
        <dbReference type="SAM" id="MobiDB-lite"/>
    </source>
</evidence>
<reference evidence="13 14" key="1">
    <citation type="submission" date="2016-10" db="EMBL/GenBank/DDBJ databases">
        <authorList>
            <person name="Varghese N."/>
            <person name="Submissions S."/>
        </authorList>
    </citation>
    <scope>NUCLEOTIDE SEQUENCE [LARGE SCALE GENOMIC DNA]</scope>
    <source>
        <strain evidence="14">YIM D21,KCTC 23444,ACCC 10710</strain>
    </source>
</reference>
<keyword evidence="6" id="KW-0862">Zinc</keyword>
<evidence type="ECO:0000256" key="8">
    <source>
        <dbReference type="RuleBase" id="RU004447"/>
    </source>
</evidence>
<dbReference type="OrthoDB" id="9811314at2"/>
<dbReference type="EMBL" id="FOMS01000009">
    <property type="protein sequence ID" value="SFE38971.1"/>
    <property type="molecule type" value="Genomic_DNA"/>
</dbReference>
<keyword evidence="10" id="KW-0732">Signal</keyword>
<dbReference type="InterPro" id="IPR050626">
    <property type="entry name" value="Peptidase_M16"/>
</dbReference>
<dbReference type="InterPro" id="IPR011765">
    <property type="entry name" value="Pept_M16_N"/>
</dbReference>
<evidence type="ECO:0000256" key="4">
    <source>
        <dbReference type="ARBA" id="ARBA00022723"/>
    </source>
</evidence>
<evidence type="ECO:0000256" key="2">
    <source>
        <dbReference type="ARBA" id="ARBA00007261"/>
    </source>
</evidence>
<keyword evidence="3 13" id="KW-0645">Protease</keyword>
<feature type="chain" id="PRO_5009302080" evidence="10">
    <location>
        <begin position="21"/>
        <end position="476"/>
    </location>
</feature>
<evidence type="ECO:0000313" key="13">
    <source>
        <dbReference type="EMBL" id="SFE38971.1"/>
    </source>
</evidence>
<accession>A0A1I2A4W2</accession>
<keyword evidence="5" id="KW-0378">Hydrolase</keyword>
<dbReference type="PANTHER" id="PTHR43690:SF17">
    <property type="entry name" value="PROTEIN YHJJ"/>
    <property type="match status" value="1"/>
</dbReference>
<dbReference type="Gene3D" id="3.30.830.10">
    <property type="entry name" value="Metalloenzyme, LuxS/M16 peptidase-like"/>
    <property type="match status" value="2"/>
</dbReference>
<evidence type="ECO:0000256" key="3">
    <source>
        <dbReference type="ARBA" id="ARBA00022670"/>
    </source>
</evidence>
<dbReference type="GO" id="GO:0006508">
    <property type="term" value="P:proteolysis"/>
    <property type="evidence" value="ECO:0007669"/>
    <property type="project" value="UniProtKB-KW"/>
</dbReference>
<name>A0A1I2A4W2_9RHOB</name>
<feature type="region of interest" description="Disordered" evidence="9">
    <location>
        <begin position="441"/>
        <end position="476"/>
    </location>
</feature>
<dbReference type="Pfam" id="PF05193">
    <property type="entry name" value="Peptidase_M16_C"/>
    <property type="match status" value="1"/>
</dbReference>
<comment type="similarity">
    <text evidence="2 8">Belongs to the peptidase M16 family.</text>
</comment>
<feature type="domain" description="Peptidase M16 N-terminal" evidence="11">
    <location>
        <begin position="40"/>
        <end position="185"/>
    </location>
</feature>
<evidence type="ECO:0000259" key="11">
    <source>
        <dbReference type="Pfam" id="PF00675"/>
    </source>
</evidence>
<evidence type="ECO:0000256" key="5">
    <source>
        <dbReference type="ARBA" id="ARBA00022801"/>
    </source>
</evidence>
<dbReference type="RefSeq" id="WP_149756671.1">
    <property type="nucleotide sequence ID" value="NZ_FOMS01000009.1"/>
</dbReference>
<evidence type="ECO:0000256" key="6">
    <source>
        <dbReference type="ARBA" id="ARBA00022833"/>
    </source>
</evidence>
<proteinExistence type="inferred from homology"/>
<feature type="compositionally biased region" description="Basic and acidic residues" evidence="9">
    <location>
        <begin position="244"/>
        <end position="254"/>
    </location>
</feature>
<evidence type="ECO:0000313" key="14">
    <source>
        <dbReference type="Proteomes" id="UP000325289"/>
    </source>
</evidence>
<gene>
    <name evidence="13" type="ORF">SAMN04515678_10992</name>
</gene>
<dbReference type="Proteomes" id="UP000325289">
    <property type="component" value="Unassembled WGS sequence"/>
</dbReference>
<dbReference type="InterPro" id="IPR001431">
    <property type="entry name" value="Pept_M16_Zn_BS"/>
</dbReference>
<dbReference type="PANTHER" id="PTHR43690">
    <property type="entry name" value="NARDILYSIN"/>
    <property type="match status" value="1"/>
</dbReference>
<keyword evidence="4" id="KW-0479">Metal-binding</keyword>
<keyword evidence="7" id="KW-0482">Metalloprotease</keyword>
<organism evidence="13 14">
    <name type="scientific">Roseivivax sediminis</name>
    <dbReference type="NCBI Taxonomy" id="936889"/>
    <lineage>
        <taxon>Bacteria</taxon>
        <taxon>Pseudomonadati</taxon>
        <taxon>Pseudomonadota</taxon>
        <taxon>Alphaproteobacteria</taxon>
        <taxon>Rhodobacterales</taxon>
        <taxon>Roseobacteraceae</taxon>
        <taxon>Roseivivax</taxon>
    </lineage>
</organism>
<dbReference type="GO" id="GO:0004222">
    <property type="term" value="F:metalloendopeptidase activity"/>
    <property type="evidence" value="ECO:0007669"/>
    <property type="project" value="InterPro"/>
</dbReference>
<evidence type="ECO:0000256" key="7">
    <source>
        <dbReference type="ARBA" id="ARBA00023049"/>
    </source>
</evidence>
<dbReference type="PROSITE" id="PS00143">
    <property type="entry name" value="INSULINASE"/>
    <property type="match status" value="1"/>
</dbReference>
<keyword evidence="14" id="KW-1185">Reference proteome</keyword>
<feature type="region of interest" description="Disordered" evidence="9">
    <location>
        <begin position="232"/>
        <end position="254"/>
    </location>
</feature>
<protein>
    <submittedName>
        <fullName evidence="13">Zinc protease</fullName>
    </submittedName>
</protein>
<dbReference type="SUPFAM" id="SSF63411">
    <property type="entry name" value="LuxS/MPP-like metallohydrolase"/>
    <property type="match status" value="2"/>
</dbReference>